<evidence type="ECO:0000256" key="2">
    <source>
        <dbReference type="ARBA" id="ARBA00023033"/>
    </source>
</evidence>
<dbReference type="InterPro" id="IPR050493">
    <property type="entry name" value="FAD-dep_Monooxygenase_BioMet"/>
</dbReference>
<evidence type="ECO:0000313" key="5">
    <source>
        <dbReference type="EMBL" id="MEN3539853.1"/>
    </source>
</evidence>
<evidence type="ECO:0000256" key="3">
    <source>
        <dbReference type="SAM" id="MobiDB-lite"/>
    </source>
</evidence>
<dbReference type="InterPro" id="IPR036188">
    <property type="entry name" value="FAD/NAD-bd_sf"/>
</dbReference>
<evidence type="ECO:0000259" key="4">
    <source>
        <dbReference type="Pfam" id="PF01494"/>
    </source>
</evidence>
<gene>
    <name evidence="5" type="ORF">AAH991_32420</name>
</gene>
<dbReference type="PANTHER" id="PTHR13789">
    <property type="entry name" value="MONOOXYGENASE"/>
    <property type="match status" value="1"/>
</dbReference>
<name>A0ABV0AZ02_9ACTN</name>
<evidence type="ECO:0000313" key="6">
    <source>
        <dbReference type="Proteomes" id="UP001447516"/>
    </source>
</evidence>
<dbReference type="Pfam" id="PF01494">
    <property type="entry name" value="FAD_binding_3"/>
    <property type="match status" value="1"/>
</dbReference>
<protein>
    <submittedName>
        <fullName evidence="5">FAD-dependent monooxygenase</fullName>
    </submittedName>
</protein>
<sequence length="302" mass="32139">MVIGGGIAGPVTALALRRAGIEATVHEAYETPADGLRGWLQVAPNGLEALRIIGAAGAVETSGRPIRVIGDGRGRKFGAYDGVPGLPPGHVLRRPELYRLLHDHAAAQGVRVERGRRLTGVEETGDGVTARFGDGSAATAEVLVGADGIRSTVRTLVDPGRRRPGVRRADRVRRPGGGAEVTPQMLVGQAVKELVLPLPQVRTAPPRGRPGLIGIRQWFWLDGAGQWTVKSKRVQVGNVWAEVTASPRRLVVSPGAGLPMWCVTARARRTTRGARRRSRKAAAPICMSGRRPVSRVTPPGCR</sequence>
<dbReference type="InterPro" id="IPR002938">
    <property type="entry name" value="FAD-bd"/>
</dbReference>
<organism evidence="5 6">
    <name type="scientific">Microbispora maris</name>
    <dbReference type="NCBI Taxonomy" id="3144104"/>
    <lineage>
        <taxon>Bacteria</taxon>
        <taxon>Bacillati</taxon>
        <taxon>Actinomycetota</taxon>
        <taxon>Actinomycetes</taxon>
        <taxon>Streptosporangiales</taxon>
        <taxon>Streptosporangiaceae</taxon>
        <taxon>Microbispora</taxon>
    </lineage>
</organism>
<feature type="domain" description="FAD-binding" evidence="4">
    <location>
        <begin position="2"/>
        <end position="158"/>
    </location>
</feature>
<dbReference type="PANTHER" id="PTHR13789:SF309">
    <property type="entry name" value="PUTATIVE (AFU_ORTHOLOGUE AFUA_6G14510)-RELATED"/>
    <property type="match status" value="1"/>
</dbReference>
<evidence type="ECO:0000256" key="1">
    <source>
        <dbReference type="ARBA" id="ARBA00023002"/>
    </source>
</evidence>
<keyword evidence="2 5" id="KW-0503">Monooxygenase</keyword>
<dbReference type="Proteomes" id="UP001447516">
    <property type="component" value="Unassembled WGS sequence"/>
</dbReference>
<dbReference type="SUPFAM" id="SSF51905">
    <property type="entry name" value="FAD/NAD(P)-binding domain"/>
    <property type="match status" value="1"/>
</dbReference>
<keyword evidence="1" id="KW-0560">Oxidoreductase</keyword>
<dbReference type="EMBL" id="JBDJAW010000039">
    <property type="protein sequence ID" value="MEN3539853.1"/>
    <property type="molecule type" value="Genomic_DNA"/>
</dbReference>
<proteinExistence type="predicted"/>
<dbReference type="Gene3D" id="3.50.50.60">
    <property type="entry name" value="FAD/NAD(P)-binding domain"/>
    <property type="match status" value="1"/>
</dbReference>
<dbReference type="RefSeq" id="WP_346229767.1">
    <property type="nucleotide sequence ID" value="NZ_JBDJAW010000039.1"/>
</dbReference>
<keyword evidence="6" id="KW-1185">Reference proteome</keyword>
<comment type="caution">
    <text evidence="5">The sequence shown here is derived from an EMBL/GenBank/DDBJ whole genome shotgun (WGS) entry which is preliminary data.</text>
</comment>
<accession>A0ABV0AZ02</accession>
<dbReference type="GO" id="GO:0004497">
    <property type="term" value="F:monooxygenase activity"/>
    <property type="evidence" value="ECO:0007669"/>
    <property type="project" value="UniProtKB-KW"/>
</dbReference>
<feature type="region of interest" description="Disordered" evidence="3">
    <location>
        <begin position="161"/>
        <end position="180"/>
    </location>
</feature>
<reference evidence="5 6" key="1">
    <citation type="submission" date="2024-05" db="EMBL/GenBank/DDBJ databases">
        <title>Microbispora sp.ZYX-F-249.</title>
        <authorList>
            <person name="Xie H."/>
        </authorList>
    </citation>
    <scope>NUCLEOTIDE SEQUENCE [LARGE SCALE GENOMIC DNA]</scope>
    <source>
        <strain evidence="5 6">ZYX-F-249</strain>
    </source>
</reference>